<reference evidence="3 4" key="1">
    <citation type="journal article" date="2013" name="Proc. Natl. Acad. Sci. U.S.A.">
        <title>Candidate phylum TM6 genome recovered from a hospital sink biofilm provides genomic insights into this uncultivated phylum.</title>
        <authorList>
            <person name="McLean J.S."/>
            <person name="Lombardo M.J."/>
            <person name="Badger J.H."/>
            <person name="Edlund A."/>
            <person name="Novotny M."/>
            <person name="Yee-Greenbaum J."/>
            <person name="Vyahhi N."/>
            <person name="Hall A.P."/>
            <person name="Yang Y."/>
            <person name="Dupont C.L."/>
            <person name="Ziegler M.G."/>
            <person name="Chitsaz H."/>
            <person name="Allen A.E."/>
            <person name="Yooseph S."/>
            <person name="Tesler G."/>
            <person name="Pevzner P.A."/>
            <person name="Friedman R.M."/>
            <person name="Nealson K.H."/>
            <person name="Venter J.C."/>
            <person name="Lasken R.S."/>
        </authorList>
    </citation>
    <scope>NUCLEOTIDE SEQUENCE [LARGE SCALE GENOMIC DNA]</scope>
    <source>
        <strain evidence="3 4">TM6SC1</strain>
    </source>
</reference>
<sequence>MKTELIFIVQSLVVASSALIALRAGSYALVTFISITMVLANICVNKIISLGGYTATGADSFIIGGICAGHLLQEYYGQESAKRALYISFYMMIFVLTCTQLQIYLPAHPLDQAHIHMSALFQSIPRITAASLISYLIVQRFDITLYAYIKRTYLLWPLAIRNFLCAAISQALDTILFSILGLYGNVPYIMHIIFVSYILKLLGLMICSPAVMVSRYFVSTTRH</sequence>
<keyword evidence="2" id="KW-1133">Transmembrane helix</keyword>
<keyword evidence="4" id="KW-1185">Reference proteome</keyword>
<keyword evidence="2" id="KW-0812">Transmembrane</keyword>
<evidence type="ECO:0000313" key="3">
    <source>
        <dbReference type="EMBL" id="KIX85519.1"/>
    </source>
</evidence>
<feature type="transmembrane region" description="Helical" evidence="2">
    <location>
        <begin position="84"/>
        <end position="105"/>
    </location>
</feature>
<feature type="transmembrane region" description="Helical" evidence="2">
    <location>
        <begin position="117"/>
        <end position="138"/>
    </location>
</feature>
<comment type="caution">
    <text evidence="3">The sequence shown here is derived from an EMBL/GenBank/DDBJ whole genome shotgun (WGS) entry which is preliminary data.</text>
</comment>
<dbReference type="eggNOG" id="COG1738">
    <property type="taxonomic scope" value="Bacteria"/>
</dbReference>
<dbReference type="Pfam" id="PF02592">
    <property type="entry name" value="Vut_1"/>
    <property type="match status" value="1"/>
</dbReference>
<dbReference type="InterPro" id="IPR003744">
    <property type="entry name" value="YhhQ"/>
</dbReference>
<dbReference type="PANTHER" id="PTHR34300">
    <property type="entry name" value="QUEUOSINE PRECURSOR TRANSPORTER-RELATED"/>
    <property type="match status" value="1"/>
</dbReference>
<evidence type="ECO:0000313" key="4">
    <source>
        <dbReference type="Proteomes" id="UP000032214"/>
    </source>
</evidence>
<organism evidence="3 4">
    <name type="scientific">candidate division TM6 bacterium JCVI TM6SC1</name>
    <dbReference type="NCBI Taxonomy" id="1306947"/>
    <lineage>
        <taxon>Bacteria</taxon>
        <taxon>Candidatus Babelota</taxon>
        <taxon>Vermiphilus</taxon>
    </lineage>
</organism>
<proteinExistence type="predicted"/>
<dbReference type="PANTHER" id="PTHR34300:SF2">
    <property type="entry name" value="QUEUOSINE PRECURSOR TRANSPORTER-RELATED"/>
    <property type="match status" value="1"/>
</dbReference>
<dbReference type="NCBIfam" id="TIGR00697">
    <property type="entry name" value="queuosine precursor transporter"/>
    <property type="match status" value="1"/>
</dbReference>
<evidence type="ECO:0000256" key="1">
    <source>
        <dbReference type="NCBIfam" id="TIGR00697"/>
    </source>
</evidence>
<dbReference type="AlphaFoldDB" id="A0A0D2GQ49"/>
<feature type="transmembrane region" description="Helical" evidence="2">
    <location>
        <begin position="50"/>
        <end position="72"/>
    </location>
</feature>
<feature type="transmembrane region" description="Helical" evidence="2">
    <location>
        <begin position="159"/>
        <end position="183"/>
    </location>
</feature>
<evidence type="ECO:0000256" key="2">
    <source>
        <dbReference type="SAM" id="Phobius"/>
    </source>
</evidence>
<feature type="transmembrane region" description="Helical" evidence="2">
    <location>
        <begin position="189"/>
        <end position="213"/>
    </location>
</feature>
<keyword evidence="2" id="KW-0472">Membrane</keyword>
<dbReference type="STRING" id="1306947.J120_00915"/>
<accession>A0A0D2GQ49</accession>
<dbReference type="Proteomes" id="UP000032214">
    <property type="component" value="Unassembled WGS sequence"/>
</dbReference>
<protein>
    <recommendedName>
        <fullName evidence="1">Queuosine precursor transporter</fullName>
    </recommendedName>
</protein>
<gene>
    <name evidence="3" type="ORF">J120_00915</name>
</gene>
<dbReference type="EMBL" id="ARQD01000001">
    <property type="protein sequence ID" value="KIX85519.1"/>
    <property type="molecule type" value="Genomic_DNA"/>
</dbReference>
<name>A0A0D2GQ49_9BACT</name>